<dbReference type="InterPro" id="IPR050538">
    <property type="entry name" value="MAP_kinase_kinase_kinase"/>
</dbReference>
<dbReference type="InterPro" id="IPR008271">
    <property type="entry name" value="Ser/Thr_kinase_AS"/>
</dbReference>
<comment type="similarity">
    <text evidence="1">Belongs to the protein kinase superfamily. STE Ser/Thr protein kinase family. MAP kinase kinase kinase subfamily.</text>
</comment>
<dbReference type="GO" id="GO:0005524">
    <property type="term" value="F:ATP binding"/>
    <property type="evidence" value="ECO:0007669"/>
    <property type="project" value="UniProtKB-UniRule"/>
</dbReference>
<evidence type="ECO:0008006" key="14">
    <source>
        <dbReference type="Google" id="ProtNLM"/>
    </source>
</evidence>
<keyword evidence="2" id="KW-0808">Transferase</keyword>
<dbReference type="FunFam" id="3.30.200.20:FF:000387">
    <property type="entry name" value="Serine/threonine-protein kinase STE11"/>
    <property type="match status" value="1"/>
</dbReference>
<dbReference type="PROSITE" id="PS50105">
    <property type="entry name" value="SAM_DOMAIN"/>
    <property type="match status" value="1"/>
</dbReference>
<dbReference type="VEuPathDB" id="FungiDB:SeMB42_g05459"/>
<evidence type="ECO:0000256" key="1">
    <source>
        <dbReference type="ARBA" id="ARBA00006529"/>
    </source>
</evidence>
<dbReference type="EMBL" id="QEAM01000134">
    <property type="protein sequence ID" value="TPX45668.1"/>
    <property type="molecule type" value="Genomic_DNA"/>
</dbReference>
<dbReference type="Proteomes" id="UP000320475">
    <property type="component" value="Unassembled WGS sequence"/>
</dbReference>
<dbReference type="InterPro" id="IPR011009">
    <property type="entry name" value="Kinase-like_dom_sf"/>
</dbReference>
<dbReference type="InterPro" id="IPR013761">
    <property type="entry name" value="SAM/pointed_sf"/>
</dbReference>
<dbReference type="AlphaFoldDB" id="A0A507D340"/>
<keyword evidence="4" id="KW-0418">Kinase</keyword>
<dbReference type="InterPro" id="IPR000719">
    <property type="entry name" value="Prot_kinase_dom"/>
</dbReference>
<dbReference type="CDD" id="cd06606">
    <property type="entry name" value="STKc_MAPKKK"/>
    <property type="match status" value="1"/>
</dbReference>
<accession>A0A507D340</accession>
<dbReference type="PANTHER" id="PTHR48016:SF56">
    <property type="entry name" value="MAPKK KINASE"/>
    <property type="match status" value="1"/>
</dbReference>
<evidence type="ECO:0000259" key="8">
    <source>
        <dbReference type="PROSITE" id="PS50011"/>
    </source>
</evidence>
<dbReference type="SMART" id="SM00220">
    <property type="entry name" value="S_TKc"/>
    <property type="match status" value="1"/>
</dbReference>
<keyword evidence="12" id="KW-1185">Reference proteome</keyword>
<dbReference type="SUPFAM" id="SSF47769">
    <property type="entry name" value="SAM/Pointed domain"/>
    <property type="match status" value="1"/>
</dbReference>
<gene>
    <name evidence="11" type="ORF">SeLEV6574_g03739</name>
    <name evidence="10" type="ORF">SeMB42_g05459</name>
</gene>
<evidence type="ECO:0000313" key="10">
    <source>
        <dbReference type="EMBL" id="TPX41706.1"/>
    </source>
</evidence>
<dbReference type="PROSITE" id="PS00107">
    <property type="entry name" value="PROTEIN_KINASE_ATP"/>
    <property type="match status" value="1"/>
</dbReference>
<reference evidence="12 13" key="1">
    <citation type="journal article" date="2019" name="Sci. Rep.">
        <title>Comparative genomics of chytrid fungi reveal insights into the obligate biotrophic and pathogenic lifestyle of Synchytrium endobioticum.</title>
        <authorList>
            <person name="van de Vossenberg B.T.L.H."/>
            <person name="Warris S."/>
            <person name="Nguyen H.D.T."/>
            <person name="van Gent-Pelzer M.P.E."/>
            <person name="Joly D.L."/>
            <person name="van de Geest H.C."/>
            <person name="Bonants P.J.M."/>
            <person name="Smith D.S."/>
            <person name="Levesque C.A."/>
            <person name="van der Lee T.A.J."/>
        </authorList>
    </citation>
    <scope>NUCLEOTIDE SEQUENCE [LARGE SCALE GENOMIC DNA]</scope>
    <source>
        <strain evidence="11 13">LEV6574</strain>
        <strain evidence="10 12">MB42</strain>
    </source>
</reference>
<protein>
    <recommendedName>
        <fullName evidence="14">Protein kinase domain-containing protein</fullName>
    </recommendedName>
</protein>
<name>A0A507D340_9FUNG</name>
<evidence type="ECO:0000256" key="3">
    <source>
        <dbReference type="ARBA" id="ARBA00022741"/>
    </source>
</evidence>
<feature type="region of interest" description="Disordered" evidence="7">
    <location>
        <begin position="245"/>
        <end position="366"/>
    </location>
</feature>
<dbReference type="SUPFAM" id="SSF56112">
    <property type="entry name" value="Protein kinase-like (PK-like)"/>
    <property type="match status" value="1"/>
</dbReference>
<evidence type="ECO:0000313" key="11">
    <source>
        <dbReference type="EMBL" id="TPX45668.1"/>
    </source>
</evidence>
<evidence type="ECO:0000259" key="9">
    <source>
        <dbReference type="PROSITE" id="PS50105"/>
    </source>
</evidence>
<evidence type="ECO:0000313" key="12">
    <source>
        <dbReference type="Proteomes" id="UP000317494"/>
    </source>
</evidence>
<dbReference type="Pfam" id="PF00069">
    <property type="entry name" value="Pkinase"/>
    <property type="match status" value="1"/>
</dbReference>
<dbReference type="EMBL" id="QEAN01000260">
    <property type="protein sequence ID" value="TPX41706.1"/>
    <property type="molecule type" value="Genomic_DNA"/>
</dbReference>
<keyword evidence="3 6" id="KW-0547">Nucleotide-binding</keyword>
<dbReference type="InterPro" id="IPR017441">
    <property type="entry name" value="Protein_kinase_ATP_BS"/>
</dbReference>
<evidence type="ECO:0000256" key="7">
    <source>
        <dbReference type="SAM" id="MobiDB-lite"/>
    </source>
</evidence>
<evidence type="ECO:0000256" key="5">
    <source>
        <dbReference type="ARBA" id="ARBA00022840"/>
    </source>
</evidence>
<evidence type="ECO:0000256" key="2">
    <source>
        <dbReference type="ARBA" id="ARBA00022679"/>
    </source>
</evidence>
<dbReference type="Proteomes" id="UP000317494">
    <property type="component" value="Unassembled WGS sequence"/>
</dbReference>
<dbReference type="STRING" id="286115.A0A507D340"/>
<evidence type="ECO:0000256" key="6">
    <source>
        <dbReference type="PROSITE-ProRule" id="PRU10141"/>
    </source>
</evidence>
<dbReference type="Gene3D" id="1.10.510.10">
    <property type="entry name" value="Transferase(Phosphotransferase) domain 1"/>
    <property type="match status" value="1"/>
</dbReference>
<feature type="domain" description="Protein kinase" evidence="8">
    <location>
        <begin position="566"/>
        <end position="824"/>
    </location>
</feature>
<dbReference type="Gene3D" id="1.10.150.50">
    <property type="entry name" value="Transcription Factor, Ets-1"/>
    <property type="match status" value="1"/>
</dbReference>
<feature type="binding site" evidence="6">
    <location>
        <position position="595"/>
    </location>
    <ligand>
        <name>ATP</name>
        <dbReference type="ChEBI" id="CHEBI:30616"/>
    </ligand>
</feature>
<dbReference type="InterPro" id="IPR001660">
    <property type="entry name" value="SAM"/>
</dbReference>
<feature type="compositionally biased region" description="Low complexity" evidence="7">
    <location>
        <begin position="289"/>
        <end position="317"/>
    </location>
</feature>
<evidence type="ECO:0000256" key="4">
    <source>
        <dbReference type="ARBA" id="ARBA00022777"/>
    </source>
</evidence>
<dbReference type="SMART" id="SM00454">
    <property type="entry name" value="SAM"/>
    <property type="match status" value="1"/>
</dbReference>
<organism evidence="11 13">
    <name type="scientific">Synchytrium endobioticum</name>
    <dbReference type="NCBI Taxonomy" id="286115"/>
    <lineage>
        <taxon>Eukaryota</taxon>
        <taxon>Fungi</taxon>
        <taxon>Fungi incertae sedis</taxon>
        <taxon>Chytridiomycota</taxon>
        <taxon>Chytridiomycota incertae sedis</taxon>
        <taxon>Chytridiomycetes</taxon>
        <taxon>Synchytriales</taxon>
        <taxon>Synchytriaceae</taxon>
        <taxon>Synchytrium</taxon>
    </lineage>
</organism>
<comment type="caution">
    <text evidence="11">The sequence shown here is derived from an EMBL/GenBank/DDBJ whole genome shotgun (WGS) entry which is preliminary data.</text>
</comment>
<dbReference type="PROSITE" id="PS00108">
    <property type="entry name" value="PROTEIN_KINASE_ST"/>
    <property type="match status" value="1"/>
</dbReference>
<dbReference type="PROSITE" id="PS50011">
    <property type="entry name" value="PROTEIN_KINASE_DOM"/>
    <property type="match status" value="1"/>
</dbReference>
<dbReference type="GO" id="GO:0004709">
    <property type="term" value="F:MAP kinase kinase kinase activity"/>
    <property type="evidence" value="ECO:0007669"/>
    <property type="project" value="UniProtKB-ARBA"/>
</dbReference>
<proteinExistence type="inferred from homology"/>
<keyword evidence="5 6" id="KW-0067">ATP-binding</keyword>
<dbReference type="PANTHER" id="PTHR48016">
    <property type="entry name" value="MAP KINASE KINASE KINASE SSK2-RELATED-RELATED"/>
    <property type="match status" value="1"/>
</dbReference>
<feature type="compositionally biased region" description="Polar residues" evidence="7">
    <location>
        <begin position="16"/>
        <end position="25"/>
    </location>
</feature>
<sequence length="875" mass="94560">MMNYGENGIAHPKHLYTNSSSATLTKSRRTLTHQRSYSDAGSVRNDAQLRAISPRYDSLPLAPAPAPAAKPISPLTINVGPAGSFNKEMLPGENAYVVFRSVVATWDADDASDWIHNIGFPDLAPLFMIKGVTGLVLLELNYDLLREMGVAKVGTRAKVLHAIKELILDDARMEPLAWNGNVNVQGLSDTGTIPRGPTIVTLPPSTPPIAPEGPTVVVSNNTGHGVQSSRWNSLRRRSPDRQIRLLDDGVSSADAVTETESLPSRGSFESEETRSTGSWDRVRRLFTTSPRSASSYAPSPKNLQPPAATLLASPSPTRAWQPKLNIPSNSSGYAGNPPSNPPLPITNNTTYPPQSSSAATTKRPATPINPLFSGGRNLAQSIAAQVSSRFPKSLGTDSYFGERPPDNVIAANLESFFPDLQEESSSPTTPGATSPTATIDMESFVTTGNLSPSPLSSPSLSTSRNYIPSVISITSSAAALNQAKRSSRTIAEAIKPRVQEALARKLERASFMRSSTRSAAGSPQFSSSYLNSVQSPYLSLSFSNSSNKTITPLSRVSVSSRKSVNWVKGPLIGQGAFGKVYYAVNKVGGEIMAVKQVSIGDEDDKVKKSREKALASEMGLLSTLDHPNIVRYFGHEVTDTFFNVFLEYVPGGSISTCLSKYGKFEEDLARSLTYQILCGLSYLHDGGIIHRDIKAANILLDDFGCAKISDFGISKRLDSLIYESNSRHSIQGSIYWMAPEVARNQGYSAKVDIWGLGCLALEMLTGHHPWHKVPGHILYLLGTGKTPPLPDDITTQARDFITRCFTVDAEKRPTVSDCLLHTFAIFDPDTFNFAAWAEMASERVLNESTYGSALNSNFKMVLASEATSLSSTSRA</sequence>
<feature type="region of interest" description="Disordered" evidence="7">
    <location>
        <begin position="15"/>
        <end position="41"/>
    </location>
</feature>
<dbReference type="Pfam" id="PF07647">
    <property type="entry name" value="SAM_2"/>
    <property type="match status" value="1"/>
</dbReference>
<dbReference type="OrthoDB" id="266718at2759"/>
<feature type="compositionally biased region" description="Polar residues" evidence="7">
    <location>
        <begin position="345"/>
        <end position="360"/>
    </location>
</feature>
<evidence type="ECO:0000313" key="13">
    <source>
        <dbReference type="Proteomes" id="UP000320475"/>
    </source>
</evidence>
<feature type="domain" description="SAM" evidence="9">
    <location>
        <begin position="106"/>
        <end position="169"/>
    </location>
</feature>